<organism evidence="1 2">
    <name type="scientific">Scleroderma citrinum Foug A</name>
    <dbReference type="NCBI Taxonomy" id="1036808"/>
    <lineage>
        <taxon>Eukaryota</taxon>
        <taxon>Fungi</taxon>
        <taxon>Dikarya</taxon>
        <taxon>Basidiomycota</taxon>
        <taxon>Agaricomycotina</taxon>
        <taxon>Agaricomycetes</taxon>
        <taxon>Agaricomycetidae</taxon>
        <taxon>Boletales</taxon>
        <taxon>Sclerodermatineae</taxon>
        <taxon>Sclerodermataceae</taxon>
        <taxon>Scleroderma</taxon>
    </lineage>
</organism>
<evidence type="ECO:0000313" key="2">
    <source>
        <dbReference type="Proteomes" id="UP000053989"/>
    </source>
</evidence>
<dbReference type="AlphaFoldDB" id="A0A0C2Z7S7"/>
<accession>A0A0C2Z7S7</accession>
<dbReference type="Proteomes" id="UP000053989">
    <property type="component" value="Unassembled WGS sequence"/>
</dbReference>
<reference evidence="1 2" key="1">
    <citation type="submission" date="2014-04" db="EMBL/GenBank/DDBJ databases">
        <authorList>
            <consortium name="DOE Joint Genome Institute"/>
            <person name="Kuo A."/>
            <person name="Kohler A."/>
            <person name="Nagy L.G."/>
            <person name="Floudas D."/>
            <person name="Copeland A."/>
            <person name="Barry K.W."/>
            <person name="Cichocki N."/>
            <person name="Veneault-Fourrey C."/>
            <person name="LaButti K."/>
            <person name="Lindquist E.A."/>
            <person name="Lipzen A."/>
            <person name="Lundell T."/>
            <person name="Morin E."/>
            <person name="Murat C."/>
            <person name="Sun H."/>
            <person name="Tunlid A."/>
            <person name="Henrissat B."/>
            <person name="Grigoriev I.V."/>
            <person name="Hibbett D.S."/>
            <person name="Martin F."/>
            <person name="Nordberg H.P."/>
            <person name="Cantor M.N."/>
            <person name="Hua S.X."/>
        </authorList>
    </citation>
    <scope>NUCLEOTIDE SEQUENCE [LARGE SCALE GENOMIC DNA]</scope>
    <source>
        <strain evidence="1 2">Foug A</strain>
    </source>
</reference>
<gene>
    <name evidence="1" type="ORF">SCLCIDRAFT_1103368</name>
</gene>
<name>A0A0C2Z7S7_9AGAM</name>
<reference evidence="2" key="2">
    <citation type="submission" date="2015-01" db="EMBL/GenBank/DDBJ databases">
        <title>Evolutionary Origins and Diversification of the Mycorrhizal Mutualists.</title>
        <authorList>
            <consortium name="DOE Joint Genome Institute"/>
            <consortium name="Mycorrhizal Genomics Consortium"/>
            <person name="Kohler A."/>
            <person name="Kuo A."/>
            <person name="Nagy L.G."/>
            <person name="Floudas D."/>
            <person name="Copeland A."/>
            <person name="Barry K.W."/>
            <person name="Cichocki N."/>
            <person name="Veneault-Fourrey C."/>
            <person name="LaButti K."/>
            <person name="Lindquist E.A."/>
            <person name="Lipzen A."/>
            <person name="Lundell T."/>
            <person name="Morin E."/>
            <person name="Murat C."/>
            <person name="Riley R."/>
            <person name="Ohm R."/>
            <person name="Sun H."/>
            <person name="Tunlid A."/>
            <person name="Henrissat B."/>
            <person name="Grigoriev I.V."/>
            <person name="Hibbett D.S."/>
            <person name="Martin F."/>
        </authorList>
    </citation>
    <scope>NUCLEOTIDE SEQUENCE [LARGE SCALE GENOMIC DNA]</scope>
    <source>
        <strain evidence="2">Foug A</strain>
    </source>
</reference>
<protein>
    <submittedName>
        <fullName evidence="1">Uncharacterized protein</fullName>
    </submittedName>
</protein>
<dbReference type="InParanoid" id="A0A0C2Z7S7"/>
<dbReference type="EMBL" id="KN822092">
    <property type="protein sequence ID" value="KIM58023.1"/>
    <property type="molecule type" value="Genomic_DNA"/>
</dbReference>
<proteinExistence type="predicted"/>
<evidence type="ECO:0000313" key="1">
    <source>
        <dbReference type="EMBL" id="KIM58023.1"/>
    </source>
</evidence>
<keyword evidence="2" id="KW-1185">Reference proteome</keyword>
<dbReference type="HOGENOM" id="CLU_3015555_0_0_1"/>
<sequence length="56" mass="6126">MTGGKSDHCGGCQVLKVCNHPSLHFGSLYVLLIAHYQSHRVYHSPVLVLHSAQDAL</sequence>